<dbReference type="GO" id="GO:0019867">
    <property type="term" value="C:outer membrane"/>
    <property type="evidence" value="ECO:0007669"/>
    <property type="project" value="InterPro"/>
</dbReference>
<proteinExistence type="predicted"/>
<evidence type="ECO:0000313" key="5">
    <source>
        <dbReference type="EMBL" id="RFS18736.1"/>
    </source>
</evidence>
<dbReference type="InterPro" id="IPR000184">
    <property type="entry name" value="Bac_surfAg_D15"/>
</dbReference>
<feature type="domain" description="Bacterial surface antigen (D15)" evidence="4">
    <location>
        <begin position="116"/>
        <end position="382"/>
    </location>
</feature>
<evidence type="ECO:0000259" key="4">
    <source>
        <dbReference type="Pfam" id="PF01103"/>
    </source>
</evidence>
<feature type="signal peptide" evidence="3">
    <location>
        <begin position="1"/>
        <end position="19"/>
    </location>
</feature>
<accession>A0A3E1Y281</accession>
<dbReference type="OrthoDB" id="9771071at2"/>
<gene>
    <name evidence="5" type="ORF">DVR12_27215</name>
</gene>
<feature type="chain" id="PRO_5017779908" description="Bacterial surface antigen (D15) domain-containing protein" evidence="3">
    <location>
        <begin position="20"/>
        <end position="382"/>
    </location>
</feature>
<dbReference type="RefSeq" id="WP_116978985.1">
    <property type="nucleotide sequence ID" value="NZ_QPMM01000020.1"/>
</dbReference>
<sequence length="382" mass="42852">MIRSTLLTLVFCWPFILNARQQPGDTTAPPPPKGLINRVIFYLKHTHEEKKHKRFDCSIIGGPYYAPETSLGIVLMAAAQYKTQPHDSLLGMSNASIYGSASLTGFYGIGISSNTIFPKDKFRLFGKASFSSLPDKYWGIGYESADDKDNYTKYTLLTSKISADLSMKIVRLFYGGIGVSVSNNSASKVDTAAGHPVMPTKNVLGFGIGPFLIYDSRDFLFNAYRGIFARLAYKYFPSFLGNQSVFSAWELQFDSYLPVWNKCILATDVFAETKQGEVPWALMSLLGGANRLRGYYEGRFRDKSQVALQAELRQKVFGRNGVVAWIAAGNIFPELSQFALNQTLISYGIGYRWEFKRRINLRLDYGIGKDQSGFYFGINEVF</sequence>
<keyword evidence="3" id="KW-0732">Signal</keyword>
<evidence type="ECO:0000256" key="2">
    <source>
        <dbReference type="ARBA" id="ARBA00023136"/>
    </source>
</evidence>
<dbReference type="AlphaFoldDB" id="A0A3E1Y281"/>
<evidence type="ECO:0000256" key="1">
    <source>
        <dbReference type="ARBA" id="ARBA00004370"/>
    </source>
</evidence>
<dbReference type="Gene3D" id="2.40.160.50">
    <property type="entry name" value="membrane protein fhac: a member of the omp85/tpsb transporter family"/>
    <property type="match status" value="1"/>
</dbReference>
<keyword evidence="6" id="KW-1185">Reference proteome</keyword>
<dbReference type="Pfam" id="PF01103">
    <property type="entry name" value="Omp85"/>
    <property type="match status" value="1"/>
</dbReference>
<organism evidence="5 6">
    <name type="scientific">Chitinophaga silvatica</name>
    <dbReference type="NCBI Taxonomy" id="2282649"/>
    <lineage>
        <taxon>Bacteria</taxon>
        <taxon>Pseudomonadati</taxon>
        <taxon>Bacteroidota</taxon>
        <taxon>Chitinophagia</taxon>
        <taxon>Chitinophagales</taxon>
        <taxon>Chitinophagaceae</taxon>
        <taxon>Chitinophaga</taxon>
    </lineage>
</organism>
<dbReference type="EMBL" id="QPMM01000020">
    <property type="protein sequence ID" value="RFS18736.1"/>
    <property type="molecule type" value="Genomic_DNA"/>
</dbReference>
<evidence type="ECO:0000256" key="3">
    <source>
        <dbReference type="SAM" id="SignalP"/>
    </source>
</evidence>
<protein>
    <recommendedName>
        <fullName evidence="4">Bacterial surface antigen (D15) domain-containing protein</fullName>
    </recommendedName>
</protein>
<keyword evidence="2" id="KW-0472">Membrane</keyword>
<evidence type="ECO:0000313" key="6">
    <source>
        <dbReference type="Proteomes" id="UP000260644"/>
    </source>
</evidence>
<reference evidence="5 6" key="1">
    <citation type="submission" date="2018-07" db="EMBL/GenBank/DDBJ databases">
        <title>Chitinophaga K2CV101002-2 sp. nov., isolated from a monsoon evergreen broad-leaved forest soil.</title>
        <authorList>
            <person name="Lv Y."/>
        </authorList>
    </citation>
    <scope>NUCLEOTIDE SEQUENCE [LARGE SCALE GENOMIC DNA]</scope>
    <source>
        <strain evidence="5 6">GDMCC 1.1288</strain>
    </source>
</reference>
<name>A0A3E1Y281_9BACT</name>
<dbReference type="Proteomes" id="UP000260644">
    <property type="component" value="Unassembled WGS sequence"/>
</dbReference>
<comment type="subcellular location">
    <subcellularLocation>
        <location evidence="1">Membrane</location>
    </subcellularLocation>
</comment>
<comment type="caution">
    <text evidence="5">The sequence shown here is derived from an EMBL/GenBank/DDBJ whole genome shotgun (WGS) entry which is preliminary data.</text>
</comment>